<evidence type="ECO:0000313" key="3">
    <source>
        <dbReference type="Proteomes" id="UP000294200"/>
    </source>
</evidence>
<reference evidence="2 3" key="1">
    <citation type="submission" date="2017-02" db="EMBL/GenBank/DDBJ databases">
        <title>Paraburkholderia sophoroidis sp. nov. and Paraburkholderia steynii sp. nov. rhizobial symbionts of the fynbos legume Hypocalyptus sophoroides.</title>
        <authorList>
            <person name="Steenkamp E.T."/>
            <person name="Beukes C.W."/>
            <person name="Van Zyl E."/>
            <person name="Avontuur J."/>
            <person name="Chan W.Y."/>
            <person name="Hassen A."/>
            <person name="Palmer M."/>
            <person name="Mthombeni L."/>
            <person name="Phalane F."/>
            <person name="Sereme K."/>
            <person name="Venter S.N."/>
        </authorList>
    </citation>
    <scope>NUCLEOTIDE SEQUENCE [LARGE SCALE GENOMIC DNA]</scope>
    <source>
        <strain evidence="2 3">HC1.1ba</strain>
    </source>
</reference>
<feature type="compositionally biased region" description="Low complexity" evidence="1">
    <location>
        <begin position="23"/>
        <end position="32"/>
    </location>
</feature>
<gene>
    <name evidence="2" type="ORF">BZM27_17715</name>
</gene>
<dbReference type="EMBL" id="MWML01000058">
    <property type="protein sequence ID" value="TCG07668.1"/>
    <property type="molecule type" value="Genomic_DNA"/>
</dbReference>
<dbReference type="AlphaFoldDB" id="A0A4V2NH70"/>
<evidence type="ECO:0000256" key="1">
    <source>
        <dbReference type="SAM" id="MobiDB-lite"/>
    </source>
</evidence>
<feature type="region of interest" description="Disordered" evidence="1">
    <location>
        <begin position="1"/>
        <end position="45"/>
    </location>
</feature>
<dbReference type="Proteomes" id="UP000294200">
    <property type="component" value="Unassembled WGS sequence"/>
</dbReference>
<keyword evidence="3" id="KW-1185">Reference proteome</keyword>
<comment type="caution">
    <text evidence="2">The sequence shown here is derived from an EMBL/GenBank/DDBJ whole genome shotgun (WGS) entry which is preliminary data.</text>
</comment>
<proteinExistence type="predicted"/>
<evidence type="ECO:0000313" key="2">
    <source>
        <dbReference type="EMBL" id="TCG07668.1"/>
    </source>
</evidence>
<organism evidence="2 3">
    <name type="scientific">Paraburkholderia steynii</name>
    <dbReference type="NCBI Taxonomy" id="1245441"/>
    <lineage>
        <taxon>Bacteria</taxon>
        <taxon>Pseudomonadati</taxon>
        <taxon>Pseudomonadota</taxon>
        <taxon>Betaproteobacteria</taxon>
        <taxon>Burkholderiales</taxon>
        <taxon>Burkholderiaceae</taxon>
        <taxon>Paraburkholderia</taxon>
    </lineage>
</organism>
<accession>A0A4V2NH70</accession>
<feature type="region of interest" description="Disordered" evidence="1">
    <location>
        <begin position="57"/>
        <end position="83"/>
    </location>
</feature>
<protein>
    <submittedName>
        <fullName evidence="2">Uncharacterized protein</fullName>
    </submittedName>
</protein>
<name>A0A4V2NH70_9BURK</name>
<sequence length="83" mass="8996">MERIRKTTRCAKQEIQARNTKQSAQKSYASSSGGAGARGTEPQSEVNATLTTISADMNSQYSVHEKEKASTLASVRSGYRQLA</sequence>